<evidence type="ECO:0000313" key="8">
    <source>
        <dbReference type="Proteomes" id="UP000310066"/>
    </source>
</evidence>
<dbReference type="GO" id="GO:0005385">
    <property type="term" value="F:zinc ion transmembrane transporter activity"/>
    <property type="evidence" value="ECO:0007669"/>
    <property type="project" value="TreeGrafter"/>
</dbReference>
<dbReference type="AlphaFoldDB" id="A0A4U0VGN3"/>
<sequence length="495" mass="53105">MLDDDSPTSSTHPQPYPPRPLPPQAQLTATKPQDLLTTLPLSQLHAELSRRQSEPASTPTSRPACGSNASPHTYNTPLHVFALLLILTLSTLACSLPLLVRRFPNHRFLPTSGNSNTSSPSSSGRILFLCRHFGTGVLLATAFVHLLPTAYTSLTDPCLPRFWNVTYPAMAGFVSMVSVMVVVGIEMVFAMKGAARHSHGGVDMEGLRAGWREQVDGGGTAPSRDGSRYDELEEEREEVPAQELRSPALSDAGSIATLNKPLPPEPPFQDDDESEDLDLDELDPVADDQRPLNGHTIPSAKRSSLANGHGRPRHLRQVSFAEPPPDNPSATEQRQVLQCLLLEAGILFHSVFIGLALSVSVGPAFIVLLIAIAFHQTFEGLALGSRIAAIRSFSTSSLKPWVMSAMYGVTTPIGQAIGLAVHRLYDPASEVGLLTVGLVNAVSSGLLIYAGLVQLLAEDFLSEQSYVDLRGRRRLEACGAVVGGSMLMAFVGAFA</sequence>
<name>A0A4U0VGN3_9PEZI</name>
<dbReference type="PANTHER" id="PTHR11040">
    <property type="entry name" value="ZINC/IRON TRANSPORTER"/>
    <property type="match status" value="1"/>
</dbReference>
<evidence type="ECO:0000256" key="2">
    <source>
        <dbReference type="ARBA" id="ARBA00022692"/>
    </source>
</evidence>
<reference evidence="7 8" key="1">
    <citation type="submission" date="2017-03" db="EMBL/GenBank/DDBJ databases">
        <title>Genomes of endolithic fungi from Antarctica.</title>
        <authorList>
            <person name="Coleine C."/>
            <person name="Masonjones S."/>
            <person name="Stajich J.E."/>
        </authorList>
    </citation>
    <scope>NUCLEOTIDE SEQUENCE [LARGE SCALE GENOMIC DNA]</scope>
    <source>
        <strain evidence="7 8">CCFEE 5311</strain>
    </source>
</reference>
<feature type="region of interest" description="Disordered" evidence="5">
    <location>
        <begin position="46"/>
        <end position="69"/>
    </location>
</feature>
<feature type="transmembrane region" description="Helical" evidence="6">
    <location>
        <begin position="78"/>
        <end position="100"/>
    </location>
</feature>
<dbReference type="GO" id="GO:0005886">
    <property type="term" value="C:plasma membrane"/>
    <property type="evidence" value="ECO:0007669"/>
    <property type="project" value="TreeGrafter"/>
</dbReference>
<keyword evidence="4 6" id="KW-0472">Membrane</keyword>
<dbReference type="Proteomes" id="UP000310066">
    <property type="component" value="Unassembled WGS sequence"/>
</dbReference>
<feature type="region of interest" description="Disordered" evidence="5">
    <location>
        <begin position="1"/>
        <end position="33"/>
    </location>
</feature>
<evidence type="ECO:0000256" key="4">
    <source>
        <dbReference type="ARBA" id="ARBA00023136"/>
    </source>
</evidence>
<comment type="subcellular location">
    <subcellularLocation>
        <location evidence="1">Membrane</location>
        <topology evidence="1">Multi-pass membrane protein</topology>
    </subcellularLocation>
</comment>
<proteinExistence type="predicted"/>
<feature type="transmembrane region" description="Helical" evidence="6">
    <location>
        <begin position="477"/>
        <end position="494"/>
    </location>
</feature>
<dbReference type="InterPro" id="IPR003689">
    <property type="entry name" value="ZIP"/>
</dbReference>
<dbReference type="STRING" id="329885.A0A4U0VGN3"/>
<evidence type="ECO:0000256" key="3">
    <source>
        <dbReference type="ARBA" id="ARBA00022989"/>
    </source>
</evidence>
<keyword evidence="3 6" id="KW-1133">Transmembrane helix</keyword>
<feature type="compositionally biased region" description="Polar residues" evidence="5">
    <location>
        <begin position="54"/>
        <end position="69"/>
    </location>
</feature>
<dbReference type="PANTHER" id="PTHR11040:SF60">
    <property type="entry name" value="FAMILY ZINC TRANSPORTER, PUTATIVE (AFU_ORTHOLOGUE AFUA_8G04010)-RELATED"/>
    <property type="match status" value="1"/>
</dbReference>
<evidence type="ECO:0000256" key="5">
    <source>
        <dbReference type="SAM" id="MobiDB-lite"/>
    </source>
</evidence>
<evidence type="ECO:0000313" key="7">
    <source>
        <dbReference type="EMBL" id="TKA48254.1"/>
    </source>
</evidence>
<feature type="region of interest" description="Disordered" evidence="5">
    <location>
        <begin position="213"/>
        <end position="312"/>
    </location>
</feature>
<dbReference type="OrthoDB" id="448280at2759"/>
<dbReference type="Pfam" id="PF02535">
    <property type="entry name" value="Zip"/>
    <property type="match status" value="1"/>
</dbReference>
<protein>
    <recommendedName>
        <fullName evidence="9">Zinc/iron permease</fullName>
    </recommendedName>
</protein>
<feature type="compositionally biased region" description="Pro residues" evidence="5">
    <location>
        <begin position="14"/>
        <end position="23"/>
    </location>
</feature>
<evidence type="ECO:0008006" key="9">
    <source>
        <dbReference type="Google" id="ProtNLM"/>
    </source>
</evidence>
<dbReference type="EMBL" id="NAJP01000004">
    <property type="protein sequence ID" value="TKA48254.1"/>
    <property type="molecule type" value="Genomic_DNA"/>
</dbReference>
<evidence type="ECO:0000256" key="6">
    <source>
        <dbReference type="SAM" id="Phobius"/>
    </source>
</evidence>
<gene>
    <name evidence="7" type="ORF">B0A54_01747</name>
</gene>
<evidence type="ECO:0000256" key="1">
    <source>
        <dbReference type="ARBA" id="ARBA00004141"/>
    </source>
</evidence>
<keyword evidence="2 6" id="KW-0812">Transmembrane</keyword>
<organism evidence="7 8">
    <name type="scientific">Friedmanniomyces endolithicus</name>
    <dbReference type="NCBI Taxonomy" id="329885"/>
    <lineage>
        <taxon>Eukaryota</taxon>
        <taxon>Fungi</taxon>
        <taxon>Dikarya</taxon>
        <taxon>Ascomycota</taxon>
        <taxon>Pezizomycotina</taxon>
        <taxon>Dothideomycetes</taxon>
        <taxon>Dothideomycetidae</taxon>
        <taxon>Mycosphaerellales</taxon>
        <taxon>Teratosphaeriaceae</taxon>
        <taxon>Friedmanniomyces</taxon>
    </lineage>
</organism>
<comment type="caution">
    <text evidence="7">The sequence shown here is derived from an EMBL/GenBank/DDBJ whole genome shotgun (WGS) entry which is preliminary data.</text>
</comment>
<feature type="transmembrane region" description="Helical" evidence="6">
    <location>
        <begin position="126"/>
        <end position="147"/>
    </location>
</feature>
<accession>A0A4U0VGN3</accession>
<feature type="transmembrane region" description="Helical" evidence="6">
    <location>
        <begin position="431"/>
        <end position="456"/>
    </location>
</feature>
<feature type="transmembrane region" description="Helical" evidence="6">
    <location>
        <begin position="167"/>
        <end position="189"/>
    </location>
</feature>
<feature type="compositionally biased region" description="Acidic residues" evidence="5">
    <location>
        <begin position="268"/>
        <end position="286"/>
    </location>
</feature>